<organism evidence="2 3">
    <name type="scientific">Neotoma lepida</name>
    <name type="common">Desert woodrat</name>
    <dbReference type="NCBI Taxonomy" id="56216"/>
    <lineage>
        <taxon>Eukaryota</taxon>
        <taxon>Metazoa</taxon>
        <taxon>Chordata</taxon>
        <taxon>Craniata</taxon>
        <taxon>Vertebrata</taxon>
        <taxon>Euteleostomi</taxon>
        <taxon>Mammalia</taxon>
        <taxon>Eutheria</taxon>
        <taxon>Euarchontoglires</taxon>
        <taxon>Glires</taxon>
        <taxon>Rodentia</taxon>
        <taxon>Myomorpha</taxon>
        <taxon>Muroidea</taxon>
        <taxon>Cricetidae</taxon>
        <taxon>Neotominae</taxon>
        <taxon>Neotoma</taxon>
    </lineage>
</organism>
<sequence>LSLSEEQNEVMKNGCESKELVYLVQIACQGKSWIVKRSYEDFRVLDKHLHLCIYDRRFSQLSELPRSDMLKDSPESS</sequence>
<dbReference type="SUPFAM" id="SSF64268">
    <property type="entry name" value="PX domain"/>
    <property type="match status" value="1"/>
</dbReference>
<dbReference type="GO" id="GO:0005794">
    <property type="term" value="C:Golgi apparatus"/>
    <property type="evidence" value="ECO:0007669"/>
    <property type="project" value="TreeGrafter"/>
</dbReference>
<evidence type="ECO:0000313" key="3">
    <source>
        <dbReference type="Proteomes" id="UP000092124"/>
    </source>
</evidence>
<dbReference type="GO" id="GO:0035091">
    <property type="term" value="F:phosphatidylinositol binding"/>
    <property type="evidence" value="ECO:0007669"/>
    <property type="project" value="InterPro"/>
</dbReference>
<gene>
    <name evidence="2" type="ORF">A6R68_03639</name>
</gene>
<feature type="non-terminal residue" evidence="2">
    <location>
        <position position="1"/>
    </location>
</feature>
<dbReference type="GO" id="GO:0015629">
    <property type="term" value="C:actin cytoskeleton"/>
    <property type="evidence" value="ECO:0007669"/>
    <property type="project" value="TreeGrafter"/>
</dbReference>
<dbReference type="InterPro" id="IPR036871">
    <property type="entry name" value="PX_dom_sf"/>
</dbReference>
<name>A0A1A6GQ51_NEOLE</name>
<dbReference type="AlphaFoldDB" id="A0A1A6GQ51"/>
<dbReference type="OrthoDB" id="5873004at2759"/>
<evidence type="ECO:0000256" key="1">
    <source>
        <dbReference type="ARBA" id="ARBA00022468"/>
    </source>
</evidence>
<dbReference type="PANTHER" id="PTHR15729">
    <property type="entry name" value="CDC42 GTPASE-ACTIVATING PROTEIN"/>
    <property type="match status" value="1"/>
</dbReference>
<feature type="non-terminal residue" evidence="2">
    <location>
        <position position="77"/>
    </location>
</feature>
<dbReference type="EMBL" id="LZPO01076927">
    <property type="protein sequence ID" value="OBS67820.1"/>
    <property type="molecule type" value="Genomic_DNA"/>
</dbReference>
<dbReference type="Gene3D" id="3.30.1520.10">
    <property type="entry name" value="Phox-like domain"/>
    <property type="match status" value="1"/>
</dbReference>
<dbReference type="Proteomes" id="UP000092124">
    <property type="component" value="Unassembled WGS sequence"/>
</dbReference>
<dbReference type="GO" id="GO:0005096">
    <property type="term" value="F:GTPase activator activity"/>
    <property type="evidence" value="ECO:0007669"/>
    <property type="project" value="UniProtKB-KW"/>
</dbReference>
<dbReference type="PANTHER" id="PTHR15729:SF13">
    <property type="entry name" value="RHO GTPASE-ACTIVATING PROTEIN 32"/>
    <property type="match status" value="1"/>
</dbReference>
<keyword evidence="3" id="KW-1185">Reference proteome</keyword>
<proteinExistence type="predicted"/>
<dbReference type="STRING" id="56216.A0A1A6GQ51"/>
<accession>A0A1A6GQ51</accession>
<evidence type="ECO:0008006" key="4">
    <source>
        <dbReference type="Google" id="ProtNLM"/>
    </source>
</evidence>
<protein>
    <recommendedName>
        <fullName evidence="4">PX domain-containing protein</fullName>
    </recommendedName>
</protein>
<dbReference type="GO" id="GO:0005654">
    <property type="term" value="C:nucleoplasm"/>
    <property type="evidence" value="ECO:0007669"/>
    <property type="project" value="TreeGrafter"/>
</dbReference>
<keyword evidence="1" id="KW-0343">GTPase activation</keyword>
<dbReference type="GO" id="GO:0007264">
    <property type="term" value="P:small GTPase-mediated signal transduction"/>
    <property type="evidence" value="ECO:0007669"/>
    <property type="project" value="TreeGrafter"/>
</dbReference>
<comment type="caution">
    <text evidence="2">The sequence shown here is derived from an EMBL/GenBank/DDBJ whole genome shotgun (WGS) entry which is preliminary data.</text>
</comment>
<dbReference type="InterPro" id="IPR051576">
    <property type="entry name" value="PX-Rho_GAP"/>
</dbReference>
<dbReference type="GO" id="GO:0001650">
    <property type="term" value="C:fibrillar center"/>
    <property type="evidence" value="ECO:0007669"/>
    <property type="project" value="TreeGrafter"/>
</dbReference>
<dbReference type="GO" id="GO:0005938">
    <property type="term" value="C:cell cortex"/>
    <property type="evidence" value="ECO:0007669"/>
    <property type="project" value="TreeGrafter"/>
</dbReference>
<reference evidence="2 3" key="1">
    <citation type="submission" date="2016-06" db="EMBL/GenBank/DDBJ databases">
        <title>The Draft Genome Sequence and Annotation of the Desert Woodrat Neotoma lepida.</title>
        <authorList>
            <person name="Campbell M."/>
            <person name="Oakeson K.F."/>
            <person name="Yandell M."/>
            <person name="Halpert J.R."/>
            <person name="Dearing D."/>
        </authorList>
    </citation>
    <scope>NUCLEOTIDE SEQUENCE [LARGE SCALE GENOMIC DNA]</scope>
    <source>
        <strain evidence="2">417</strain>
        <tissue evidence="2">Liver</tissue>
    </source>
</reference>
<evidence type="ECO:0000313" key="2">
    <source>
        <dbReference type="EMBL" id="OBS67820.1"/>
    </source>
</evidence>